<keyword evidence="3" id="KW-1185">Reference proteome</keyword>
<evidence type="ECO:0000313" key="2">
    <source>
        <dbReference type="EMBL" id="UZE97230.1"/>
    </source>
</evidence>
<dbReference type="Proteomes" id="UP001163739">
    <property type="component" value="Chromosome"/>
</dbReference>
<dbReference type="InterPro" id="IPR036597">
    <property type="entry name" value="Fido-like_dom_sf"/>
</dbReference>
<dbReference type="InterPro" id="IPR003812">
    <property type="entry name" value="Fido"/>
</dbReference>
<name>A0ABY6N5E6_9ALTE</name>
<dbReference type="RefSeq" id="WP_265048709.1">
    <property type="nucleotide sequence ID" value="NZ_CP100390.1"/>
</dbReference>
<dbReference type="InterPro" id="IPR013436">
    <property type="entry name" value="Mobile_mystery_prot_B"/>
</dbReference>
<gene>
    <name evidence="2" type="ORF">NKI27_05635</name>
</gene>
<evidence type="ECO:0000313" key="3">
    <source>
        <dbReference type="Proteomes" id="UP001163739"/>
    </source>
</evidence>
<evidence type="ECO:0000259" key="1">
    <source>
        <dbReference type="PROSITE" id="PS51459"/>
    </source>
</evidence>
<protein>
    <submittedName>
        <fullName evidence="2">Mobile mystery protein B</fullName>
    </submittedName>
</protein>
<dbReference type="PROSITE" id="PS51459">
    <property type="entry name" value="FIDO"/>
    <property type="match status" value="1"/>
</dbReference>
<sequence>MNEIIGNPDGATPLDPDELEGLIFTHIQTRGQLDQLELINVQTGIKWLKKQKKADPFTEGFVCSLHKRLFGDVWRWAGCFRKTEKNIGCDAIYIGVNLKNLLDDVRYWVEHDIYASKELAARFHHRLVAIHPFPNGNGRFSRIMADSVLTIAMNEEPIDWAGGHNLQSMSDHRKTYIAALRAADQGDYTLLLDFVGA</sequence>
<proteinExistence type="predicted"/>
<dbReference type="Pfam" id="PF02661">
    <property type="entry name" value="Fic"/>
    <property type="match status" value="1"/>
</dbReference>
<organism evidence="2 3">
    <name type="scientific">Alkalimarinus alittae</name>
    <dbReference type="NCBI Taxonomy" id="2961619"/>
    <lineage>
        <taxon>Bacteria</taxon>
        <taxon>Pseudomonadati</taxon>
        <taxon>Pseudomonadota</taxon>
        <taxon>Gammaproteobacteria</taxon>
        <taxon>Alteromonadales</taxon>
        <taxon>Alteromonadaceae</taxon>
        <taxon>Alkalimarinus</taxon>
    </lineage>
</organism>
<dbReference type="SUPFAM" id="SSF140931">
    <property type="entry name" value="Fic-like"/>
    <property type="match status" value="1"/>
</dbReference>
<dbReference type="Gene3D" id="1.10.3290.10">
    <property type="entry name" value="Fido-like domain"/>
    <property type="match status" value="1"/>
</dbReference>
<dbReference type="PANTHER" id="PTHR13504">
    <property type="entry name" value="FIDO DOMAIN-CONTAINING PROTEIN DDB_G0283145"/>
    <property type="match status" value="1"/>
</dbReference>
<dbReference type="PANTHER" id="PTHR13504:SF39">
    <property type="entry name" value="CELL FILAMENTATION PROTEIN"/>
    <property type="match status" value="1"/>
</dbReference>
<dbReference type="EMBL" id="CP100390">
    <property type="protein sequence ID" value="UZE97230.1"/>
    <property type="molecule type" value="Genomic_DNA"/>
</dbReference>
<accession>A0ABY6N5E6</accession>
<feature type="domain" description="Fido" evidence="1">
    <location>
        <begin position="57"/>
        <end position="197"/>
    </location>
</feature>
<reference evidence="2" key="1">
    <citation type="submission" date="2022-06" db="EMBL/GenBank/DDBJ databases">
        <title>Alkalimarinus sp. nov., isolated from gut of a Alitta virens.</title>
        <authorList>
            <person name="Yang A.I."/>
            <person name="Shin N.-R."/>
        </authorList>
    </citation>
    <scope>NUCLEOTIDE SEQUENCE</scope>
    <source>
        <strain evidence="2">A2M4</strain>
    </source>
</reference>
<dbReference type="NCBIfam" id="TIGR02613">
    <property type="entry name" value="mob_myst_B"/>
    <property type="match status" value="1"/>
</dbReference>
<dbReference type="InterPro" id="IPR040198">
    <property type="entry name" value="Fido_containing"/>
</dbReference>